<organism evidence="1 2">
    <name type="scientific">Salinisphaera japonica YTM-1</name>
    <dbReference type="NCBI Taxonomy" id="1209778"/>
    <lineage>
        <taxon>Bacteria</taxon>
        <taxon>Pseudomonadati</taxon>
        <taxon>Pseudomonadota</taxon>
        <taxon>Gammaproteobacteria</taxon>
        <taxon>Salinisphaerales</taxon>
        <taxon>Salinisphaeraceae</taxon>
        <taxon>Salinisphaera</taxon>
    </lineage>
</organism>
<dbReference type="Proteomes" id="UP000285310">
    <property type="component" value="Unassembled WGS sequence"/>
</dbReference>
<dbReference type="EMBL" id="AYKG01000009">
    <property type="protein sequence ID" value="ROO30877.1"/>
    <property type="molecule type" value="Genomic_DNA"/>
</dbReference>
<protein>
    <submittedName>
        <fullName evidence="1">Uncharacterized protein</fullName>
    </submittedName>
</protein>
<comment type="caution">
    <text evidence="1">The sequence shown here is derived from an EMBL/GenBank/DDBJ whole genome shotgun (WGS) entry which is preliminary data.</text>
</comment>
<accession>A0A423PZ23</accession>
<keyword evidence="2" id="KW-1185">Reference proteome</keyword>
<name>A0A423PZ23_9GAMM</name>
<dbReference type="InParanoid" id="A0A423PZ23"/>
<evidence type="ECO:0000313" key="2">
    <source>
        <dbReference type="Proteomes" id="UP000285310"/>
    </source>
</evidence>
<sequence>MRAKCSWINHDTVPNGHEKMIDDARMALARRFNRA</sequence>
<gene>
    <name evidence="1" type="ORF">SAJA_04160</name>
</gene>
<proteinExistence type="predicted"/>
<reference evidence="1 2" key="1">
    <citation type="submission" date="2013-10" db="EMBL/GenBank/DDBJ databases">
        <title>Salinisphaera japonica YTM-1 Genome Sequencing.</title>
        <authorList>
            <person name="Lai Q."/>
            <person name="Li C."/>
            <person name="Shao Z."/>
        </authorList>
    </citation>
    <scope>NUCLEOTIDE SEQUENCE [LARGE SCALE GENOMIC DNA]</scope>
    <source>
        <strain evidence="1 2">YTM-1</strain>
    </source>
</reference>
<dbReference type="AlphaFoldDB" id="A0A423PZ23"/>
<evidence type="ECO:0000313" key="1">
    <source>
        <dbReference type="EMBL" id="ROO30877.1"/>
    </source>
</evidence>